<dbReference type="PANTHER" id="PTHR47802:SF1">
    <property type="entry name" value="GLYOXALASE FAMILY PROTEIN, EXPRESSED"/>
    <property type="match status" value="1"/>
</dbReference>
<reference evidence="1" key="1">
    <citation type="journal article" date="2023" name="Plant J.">
        <title>The genome of the king protea, Protea cynaroides.</title>
        <authorList>
            <person name="Chang J."/>
            <person name="Duong T.A."/>
            <person name="Schoeman C."/>
            <person name="Ma X."/>
            <person name="Roodt D."/>
            <person name="Barker N."/>
            <person name="Li Z."/>
            <person name="Van de Peer Y."/>
            <person name="Mizrachi E."/>
        </authorList>
    </citation>
    <scope>NUCLEOTIDE SEQUENCE</scope>
    <source>
        <tissue evidence="1">Young leaves</tissue>
    </source>
</reference>
<gene>
    <name evidence="1" type="ORF">NE237_031681</name>
</gene>
<evidence type="ECO:0000313" key="2">
    <source>
        <dbReference type="Proteomes" id="UP001141806"/>
    </source>
</evidence>
<comment type="caution">
    <text evidence="1">The sequence shown here is derived from an EMBL/GenBank/DDBJ whole genome shotgun (WGS) entry which is preliminary data.</text>
</comment>
<sequence length="100" mass="11507">MSDLERLAKFYKEILGFEELESLKFGEFRVIWLRLSPVFALHLIERNPETKLLEGPWSSTAAIANPKNLPRGHHICFAVLNYDSFIQTLNSPFHGVKGKH</sequence>
<dbReference type="SUPFAM" id="SSF54593">
    <property type="entry name" value="Glyoxalase/Bleomycin resistance protein/Dihydroxybiphenyl dioxygenase"/>
    <property type="match status" value="1"/>
</dbReference>
<dbReference type="InterPro" id="IPR029068">
    <property type="entry name" value="Glyas_Bleomycin-R_OHBP_Dase"/>
</dbReference>
<evidence type="ECO:0000313" key="1">
    <source>
        <dbReference type="EMBL" id="KAJ4980844.1"/>
    </source>
</evidence>
<accession>A0A9Q0L2R7</accession>
<name>A0A9Q0L2R7_9MAGN</name>
<keyword evidence="2" id="KW-1185">Reference proteome</keyword>
<dbReference type="Proteomes" id="UP001141806">
    <property type="component" value="Unassembled WGS sequence"/>
</dbReference>
<dbReference type="AlphaFoldDB" id="A0A9Q0L2R7"/>
<proteinExistence type="predicted"/>
<dbReference type="PANTHER" id="PTHR47802">
    <property type="entry name" value="GLYOXALASE FAMILY PROTEIN, EXPRESSED"/>
    <property type="match status" value="1"/>
</dbReference>
<evidence type="ECO:0008006" key="3">
    <source>
        <dbReference type="Google" id="ProtNLM"/>
    </source>
</evidence>
<protein>
    <recommendedName>
        <fullName evidence="3">Lactoylglutathione lyase</fullName>
    </recommendedName>
</protein>
<dbReference type="Gene3D" id="3.10.180.10">
    <property type="entry name" value="2,3-Dihydroxybiphenyl 1,2-Dioxygenase, domain 1"/>
    <property type="match status" value="1"/>
</dbReference>
<organism evidence="1 2">
    <name type="scientific">Protea cynaroides</name>
    <dbReference type="NCBI Taxonomy" id="273540"/>
    <lineage>
        <taxon>Eukaryota</taxon>
        <taxon>Viridiplantae</taxon>
        <taxon>Streptophyta</taxon>
        <taxon>Embryophyta</taxon>
        <taxon>Tracheophyta</taxon>
        <taxon>Spermatophyta</taxon>
        <taxon>Magnoliopsida</taxon>
        <taxon>Proteales</taxon>
        <taxon>Proteaceae</taxon>
        <taxon>Protea</taxon>
    </lineage>
</organism>
<dbReference type="EMBL" id="JAMYWD010000001">
    <property type="protein sequence ID" value="KAJ4980844.1"/>
    <property type="molecule type" value="Genomic_DNA"/>
</dbReference>
<dbReference type="OrthoDB" id="16820at2759"/>